<feature type="transmembrane region" description="Helical" evidence="1">
    <location>
        <begin position="7"/>
        <end position="27"/>
    </location>
</feature>
<evidence type="ECO:0000313" key="3">
    <source>
        <dbReference type="Proteomes" id="UP000289486"/>
    </source>
</evidence>
<dbReference type="Proteomes" id="UP000289486">
    <property type="component" value="Segment"/>
</dbReference>
<sequence>MKNTRSNTWLAVLAFSLAFWGVVSLIML</sequence>
<dbReference type="EMBL" id="MK388689">
    <property type="protein sequence ID" value="QAX92338.1"/>
    <property type="molecule type" value="Genomic_DNA"/>
</dbReference>
<keyword evidence="1" id="KW-1133">Transmembrane helix</keyword>
<protein>
    <submittedName>
        <fullName evidence="2">Uncharacterized protein</fullName>
    </submittedName>
</protein>
<name>A0A411AW73_9CAUD</name>
<keyword evidence="3" id="KW-1185">Reference proteome</keyword>
<keyword evidence="1" id="KW-0472">Membrane</keyword>
<evidence type="ECO:0000256" key="1">
    <source>
        <dbReference type="SAM" id="Phobius"/>
    </source>
</evidence>
<gene>
    <name evidence="2" type="ORF">LIET2_gp086</name>
</gene>
<evidence type="ECO:0000313" key="2">
    <source>
        <dbReference type="EMBL" id="QAX92338.1"/>
    </source>
</evidence>
<reference evidence="2 3" key="1">
    <citation type="submission" date="2019-01" db="EMBL/GenBank/DDBJ databases">
        <title>Complete genome sequence of Pantoea phage vB_PagM_LIET2.</title>
        <authorList>
            <person name="Truncaite L."/>
            <person name="Simoliuniene M."/>
            <person name="Kazlauskas D."/>
            <person name="Meskys R."/>
            <person name="Simoliunas E."/>
        </authorList>
    </citation>
    <scope>NUCLEOTIDE SEQUENCE [LARGE SCALE GENOMIC DNA]</scope>
</reference>
<keyword evidence="1" id="KW-0812">Transmembrane</keyword>
<organism evidence="2 3">
    <name type="scientific">Pantoea phage vB_PagM_LIET2</name>
    <dbReference type="NCBI Taxonomy" id="2508071"/>
    <lineage>
        <taxon>Viruses</taxon>
        <taxon>Duplodnaviria</taxon>
        <taxon>Heunggongvirae</taxon>
        <taxon>Uroviricota</taxon>
        <taxon>Caudoviricetes</taxon>
        <taxon>Lietduovirus</taxon>
        <taxon>Lietduovirus LIET2</taxon>
    </lineage>
</organism>
<proteinExistence type="predicted"/>
<accession>A0A411AW73</accession>